<evidence type="ECO:0000313" key="3">
    <source>
        <dbReference type="Proteomes" id="UP000800041"/>
    </source>
</evidence>
<feature type="domain" description="DUF427" evidence="1">
    <location>
        <begin position="4"/>
        <end position="90"/>
    </location>
</feature>
<evidence type="ECO:0000259" key="1">
    <source>
        <dbReference type="Pfam" id="PF04248"/>
    </source>
</evidence>
<protein>
    <submittedName>
        <fullName evidence="2">DUF427 domain-containing protein</fullName>
    </submittedName>
</protein>
<dbReference type="PANTHER" id="PTHR34310">
    <property type="entry name" value="DUF427 DOMAIN PROTEIN (AFU_ORTHOLOGUE AFUA_3G02220)"/>
    <property type="match status" value="1"/>
</dbReference>
<keyword evidence="3" id="KW-1185">Reference proteome</keyword>
<dbReference type="Proteomes" id="UP000800041">
    <property type="component" value="Unassembled WGS sequence"/>
</dbReference>
<dbReference type="EMBL" id="ML977177">
    <property type="protein sequence ID" value="KAF1983137.1"/>
    <property type="molecule type" value="Genomic_DNA"/>
</dbReference>
<dbReference type="InterPro" id="IPR007361">
    <property type="entry name" value="DUF427"/>
</dbReference>
<dbReference type="AlphaFoldDB" id="A0A6G1GQU5"/>
<reference evidence="2" key="1">
    <citation type="journal article" date="2020" name="Stud. Mycol.">
        <title>101 Dothideomycetes genomes: a test case for predicting lifestyles and emergence of pathogens.</title>
        <authorList>
            <person name="Haridas S."/>
            <person name="Albert R."/>
            <person name="Binder M."/>
            <person name="Bloem J."/>
            <person name="Labutti K."/>
            <person name="Salamov A."/>
            <person name="Andreopoulos B."/>
            <person name="Baker S."/>
            <person name="Barry K."/>
            <person name="Bills G."/>
            <person name="Bluhm B."/>
            <person name="Cannon C."/>
            <person name="Castanera R."/>
            <person name="Culley D."/>
            <person name="Daum C."/>
            <person name="Ezra D."/>
            <person name="Gonzalez J."/>
            <person name="Henrissat B."/>
            <person name="Kuo A."/>
            <person name="Liang C."/>
            <person name="Lipzen A."/>
            <person name="Lutzoni F."/>
            <person name="Magnuson J."/>
            <person name="Mondo S."/>
            <person name="Nolan M."/>
            <person name="Ohm R."/>
            <person name="Pangilinan J."/>
            <person name="Park H.-J."/>
            <person name="Ramirez L."/>
            <person name="Alfaro M."/>
            <person name="Sun H."/>
            <person name="Tritt A."/>
            <person name="Yoshinaga Y."/>
            <person name="Zwiers L.-H."/>
            <person name="Turgeon B."/>
            <person name="Goodwin S."/>
            <person name="Spatafora J."/>
            <person name="Crous P."/>
            <person name="Grigoriev I."/>
        </authorList>
    </citation>
    <scope>NUCLEOTIDE SEQUENCE</scope>
    <source>
        <strain evidence="2">CBS 113979</strain>
    </source>
</reference>
<evidence type="ECO:0000313" key="2">
    <source>
        <dbReference type="EMBL" id="KAF1983137.1"/>
    </source>
</evidence>
<organism evidence="2 3">
    <name type="scientific">Aulographum hederae CBS 113979</name>
    <dbReference type="NCBI Taxonomy" id="1176131"/>
    <lineage>
        <taxon>Eukaryota</taxon>
        <taxon>Fungi</taxon>
        <taxon>Dikarya</taxon>
        <taxon>Ascomycota</taxon>
        <taxon>Pezizomycotina</taxon>
        <taxon>Dothideomycetes</taxon>
        <taxon>Pleosporomycetidae</taxon>
        <taxon>Aulographales</taxon>
        <taxon>Aulographaceae</taxon>
    </lineage>
</organism>
<gene>
    <name evidence="2" type="ORF">K402DRAFT_396855</name>
</gene>
<sequence>MHATAKVNGTVIADTDSYEIVEGNVYFPPSSLTKSFFSGPTDQHSHCPWKGDASYYNISVDGTELKNAAWFYPETFEKAKHIKDFVAFYTSKVTVEKD</sequence>
<dbReference type="Gene3D" id="2.170.150.40">
    <property type="entry name" value="Domain of unknown function (DUF427)"/>
    <property type="match status" value="1"/>
</dbReference>
<dbReference type="Pfam" id="PF04248">
    <property type="entry name" value="NTP_transf_9"/>
    <property type="match status" value="1"/>
</dbReference>
<proteinExistence type="predicted"/>
<dbReference type="PANTHER" id="PTHR34310:SF5">
    <property type="entry name" value="DUF427 DOMAIN PROTEIN (AFU_ORTHOLOGUE AFUA_3G02220)"/>
    <property type="match status" value="1"/>
</dbReference>
<name>A0A6G1GQU5_9PEZI</name>
<accession>A0A6G1GQU5</accession>
<dbReference type="OrthoDB" id="18996at2759"/>
<dbReference type="InterPro" id="IPR038694">
    <property type="entry name" value="DUF427_sf"/>
</dbReference>